<keyword evidence="4 15" id="KW-0285">Flavoprotein</keyword>
<dbReference type="UniPathway" id="UPA00276">
    <property type="reaction ID" value="UER00406"/>
</dbReference>
<evidence type="ECO:0000256" key="8">
    <source>
        <dbReference type="ARBA" id="ARBA00022741"/>
    </source>
</evidence>
<keyword evidence="9 15" id="KW-0418">Kinase</keyword>
<dbReference type="GO" id="GO:0005524">
    <property type="term" value="F:ATP binding"/>
    <property type="evidence" value="ECO:0007669"/>
    <property type="project" value="UniProtKB-UniRule"/>
</dbReference>
<evidence type="ECO:0000259" key="16">
    <source>
        <dbReference type="SMART" id="SM00904"/>
    </source>
</evidence>
<accession>A0A1M4WHC7</accession>
<name>A0A1M4WHC7_9FLAO</name>
<dbReference type="InterPro" id="IPR002606">
    <property type="entry name" value="Riboflavin_kinase_bac"/>
</dbReference>
<dbReference type="InterPro" id="IPR014729">
    <property type="entry name" value="Rossmann-like_a/b/a_fold"/>
</dbReference>
<dbReference type="SUPFAM" id="SSF52374">
    <property type="entry name" value="Nucleotidylyl transferase"/>
    <property type="match status" value="1"/>
</dbReference>
<keyword evidence="18" id="KW-1185">Reference proteome</keyword>
<dbReference type="GO" id="GO:0006747">
    <property type="term" value="P:FAD biosynthetic process"/>
    <property type="evidence" value="ECO:0007669"/>
    <property type="project" value="UniProtKB-UniRule"/>
</dbReference>
<proteinExistence type="inferred from homology"/>
<evidence type="ECO:0000256" key="11">
    <source>
        <dbReference type="ARBA" id="ARBA00022840"/>
    </source>
</evidence>
<keyword evidence="6 15" id="KW-0808">Transferase</keyword>
<protein>
    <recommendedName>
        <fullName evidence="15">Riboflavin biosynthesis protein</fullName>
    </recommendedName>
    <domain>
        <recommendedName>
            <fullName evidence="15">Riboflavin kinase</fullName>
            <ecNumber evidence="15">2.7.1.26</ecNumber>
        </recommendedName>
        <alternativeName>
            <fullName evidence="15">Flavokinase</fullName>
        </alternativeName>
    </domain>
    <domain>
        <recommendedName>
            <fullName evidence="15">FMN adenylyltransferase</fullName>
            <ecNumber evidence="15">2.7.7.2</ecNumber>
        </recommendedName>
        <alternativeName>
            <fullName evidence="15">FAD pyrophosphorylase</fullName>
        </alternativeName>
        <alternativeName>
            <fullName evidence="15">FAD synthase</fullName>
        </alternativeName>
    </domain>
</protein>
<dbReference type="EC" id="2.7.1.26" evidence="15"/>
<keyword evidence="8 15" id="KW-0547">Nucleotide-binding</keyword>
<comment type="catalytic activity">
    <reaction evidence="14 15">
        <text>FMN + ATP + H(+) = FAD + diphosphate</text>
        <dbReference type="Rhea" id="RHEA:17237"/>
        <dbReference type="ChEBI" id="CHEBI:15378"/>
        <dbReference type="ChEBI" id="CHEBI:30616"/>
        <dbReference type="ChEBI" id="CHEBI:33019"/>
        <dbReference type="ChEBI" id="CHEBI:57692"/>
        <dbReference type="ChEBI" id="CHEBI:58210"/>
        <dbReference type="EC" id="2.7.7.2"/>
    </reaction>
</comment>
<dbReference type="NCBIfam" id="TIGR00083">
    <property type="entry name" value="ribF"/>
    <property type="match status" value="1"/>
</dbReference>
<evidence type="ECO:0000256" key="15">
    <source>
        <dbReference type="PIRNR" id="PIRNR004491"/>
    </source>
</evidence>
<keyword evidence="11 15" id="KW-0067">ATP-binding</keyword>
<dbReference type="InterPro" id="IPR015865">
    <property type="entry name" value="Riboflavin_kinase_bac/euk"/>
</dbReference>
<dbReference type="STRING" id="1124188.SAMN05444377_101294"/>
<dbReference type="CDD" id="cd02064">
    <property type="entry name" value="FAD_synthetase_N"/>
    <property type="match status" value="1"/>
</dbReference>
<comment type="similarity">
    <text evidence="15">Belongs to the ribF family.</text>
</comment>
<dbReference type="PANTHER" id="PTHR22749:SF6">
    <property type="entry name" value="RIBOFLAVIN KINASE"/>
    <property type="match status" value="1"/>
</dbReference>
<dbReference type="UniPathway" id="UPA00277">
    <property type="reaction ID" value="UER00407"/>
</dbReference>
<keyword evidence="5 15" id="KW-0288">FMN</keyword>
<evidence type="ECO:0000313" key="17">
    <source>
        <dbReference type="EMBL" id="SHE80473.1"/>
    </source>
</evidence>
<evidence type="ECO:0000256" key="4">
    <source>
        <dbReference type="ARBA" id="ARBA00022630"/>
    </source>
</evidence>
<evidence type="ECO:0000256" key="7">
    <source>
        <dbReference type="ARBA" id="ARBA00022695"/>
    </source>
</evidence>
<comment type="catalytic activity">
    <reaction evidence="13 15">
        <text>riboflavin + ATP = FMN + ADP + H(+)</text>
        <dbReference type="Rhea" id="RHEA:14357"/>
        <dbReference type="ChEBI" id="CHEBI:15378"/>
        <dbReference type="ChEBI" id="CHEBI:30616"/>
        <dbReference type="ChEBI" id="CHEBI:57986"/>
        <dbReference type="ChEBI" id="CHEBI:58210"/>
        <dbReference type="ChEBI" id="CHEBI:456216"/>
        <dbReference type="EC" id="2.7.1.26"/>
    </reaction>
</comment>
<dbReference type="InterPro" id="IPR023468">
    <property type="entry name" value="Riboflavin_kinase"/>
</dbReference>
<evidence type="ECO:0000256" key="13">
    <source>
        <dbReference type="ARBA" id="ARBA00047880"/>
    </source>
</evidence>
<dbReference type="SUPFAM" id="SSF82114">
    <property type="entry name" value="Riboflavin kinase-like"/>
    <property type="match status" value="1"/>
</dbReference>
<gene>
    <name evidence="17" type="ORF">SAMN05444377_101294</name>
</gene>
<evidence type="ECO:0000313" key="18">
    <source>
        <dbReference type="Proteomes" id="UP000184147"/>
    </source>
</evidence>
<evidence type="ECO:0000256" key="9">
    <source>
        <dbReference type="ARBA" id="ARBA00022777"/>
    </source>
</evidence>
<dbReference type="FunFam" id="2.40.30.30:FF:000003">
    <property type="entry name" value="Riboflavin biosynthesis protein"/>
    <property type="match status" value="1"/>
</dbReference>
<dbReference type="PIRSF" id="PIRSF004491">
    <property type="entry name" value="FAD_Synth"/>
    <property type="match status" value="1"/>
</dbReference>
<dbReference type="Gene3D" id="3.40.50.620">
    <property type="entry name" value="HUPs"/>
    <property type="match status" value="1"/>
</dbReference>
<evidence type="ECO:0000256" key="6">
    <source>
        <dbReference type="ARBA" id="ARBA00022679"/>
    </source>
</evidence>
<reference evidence="17 18" key="1">
    <citation type="submission" date="2016-11" db="EMBL/GenBank/DDBJ databases">
        <authorList>
            <person name="Jaros S."/>
            <person name="Januszkiewicz K."/>
            <person name="Wedrychowicz H."/>
        </authorList>
    </citation>
    <scope>NUCLEOTIDE SEQUENCE [LARGE SCALE GENOMIC DNA]</scope>
    <source>
        <strain evidence="17 18">DSM 25660</strain>
    </source>
</reference>
<dbReference type="GO" id="GO:0009231">
    <property type="term" value="P:riboflavin biosynthetic process"/>
    <property type="evidence" value="ECO:0007669"/>
    <property type="project" value="InterPro"/>
</dbReference>
<keyword evidence="7 15" id="KW-0548">Nucleotidyltransferase</keyword>
<keyword evidence="12" id="KW-0511">Multifunctional enzyme</keyword>
<evidence type="ECO:0000256" key="3">
    <source>
        <dbReference type="ARBA" id="ARBA00005201"/>
    </source>
</evidence>
<dbReference type="GO" id="GO:0008531">
    <property type="term" value="F:riboflavin kinase activity"/>
    <property type="evidence" value="ECO:0007669"/>
    <property type="project" value="UniProtKB-UniRule"/>
</dbReference>
<evidence type="ECO:0000256" key="12">
    <source>
        <dbReference type="ARBA" id="ARBA00023268"/>
    </source>
</evidence>
<dbReference type="Proteomes" id="UP000184147">
    <property type="component" value="Unassembled WGS sequence"/>
</dbReference>
<dbReference type="PANTHER" id="PTHR22749">
    <property type="entry name" value="RIBOFLAVIN KINASE/FMN ADENYLYLTRANSFERASE"/>
    <property type="match status" value="1"/>
</dbReference>
<dbReference type="FunFam" id="3.40.50.620:FF:000021">
    <property type="entry name" value="Riboflavin biosynthesis protein"/>
    <property type="match status" value="1"/>
</dbReference>
<comment type="pathway">
    <text evidence="3 15">Cofactor biosynthesis; FMN biosynthesis; FMN from riboflavin (ATP route): step 1/1.</text>
</comment>
<dbReference type="InterPro" id="IPR023465">
    <property type="entry name" value="Riboflavin_kinase_dom_sf"/>
</dbReference>
<evidence type="ECO:0000256" key="10">
    <source>
        <dbReference type="ARBA" id="ARBA00022827"/>
    </source>
</evidence>
<dbReference type="SMART" id="SM00904">
    <property type="entry name" value="Flavokinase"/>
    <property type="match status" value="1"/>
</dbReference>
<evidence type="ECO:0000256" key="1">
    <source>
        <dbReference type="ARBA" id="ARBA00002121"/>
    </source>
</evidence>
<dbReference type="NCBIfam" id="NF004160">
    <property type="entry name" value="PRK05627.1-3"/>
    <property type="match status" value="1"/>
</dbReference>
<evidence type="ECO:0000256" key="5">
    <source>
        <dbReference type="ARBA" id="ARBA00022643"/>
    </source>
</evidence>
<evidence type="ECO:0000256" key="2">
    <source>
        <dbReference type="ARBA" id="ARBA00004726"/>
    </source>
</evidence>
<comment type="pathway">
    <text evidence="2 15">Cofactor biosynthesis; FAD biosynthesis; FAD from FMN: step 1/1.</text>
</comment>
<dbReference type="NCBIfam" id="NF004162">
    <property type="entry name" value="PRK05627.1-5"/>
    <property type="match status" value="1"/>
</dbReference>
<dbReference type="GO" id="GO:0003919">
    <property type="term" value="F:FMN adenylyltransferase activity"/>
    <property type="evidence" value="ECO:0007669"/>
    <property type="project" value="UniProtKB-UniRule"/>
</dbReference>
<keyword evidence="10 15" id="KW-0274">FAD</keyword>
<feature type="domain" description="Riboflavin kinase" evidence="16">
    <location>
        <begin position="188"/>
        <end position="313"/>
    </location>
</feature>
<dbReference type="EMBL" id="FQVQ01000001">
    <property type="protein sequence ID" value="SHE80473.1"/>
    <property type="molecule type" value="Genomic_DNA"/>
</dbReference>
<dbReference type="Pfam" id="PF06574">
    <property type="entry name" value="FAD_syn"/>
    <property type="match status" value="1"/>
</dbReference>
<dbReference type="Pfam" id="PF01687">
    <property type="entry name" value="Flavokinase"/>
    <property type="match status" value="1"/>
</dbReference>
<dbReference type="GO" id="GO:0009398">
    <property type="term" value="P:FMN biosynthetic process"/>
    <property type="evidence" value="ECO:0007669"/>
    <property type="project" value="UniProtKB-UniRule"/>
</dbReference>
<organism evidence="17 18">
    <name type="scientific">Flavobacterium fontis</name>
    <dbReference type="NCBI Taxonomy" id="1124188"/>
    <lineage>
        <taxon>Bacteria</taxon>
        <taxon>Pseudomonadati</taxon>
        <taxon>Bacteroidota</taxon>
        <taxon>Flavobacteriia</taxon>
        <taxon>Flavobacteriales</taxon>
        <taxon>Flavobacteriaceae</taxon>
        <taxon>Flavobacterium</taxon>
    </lineage>
</organism>
<comment type="function">
    <text evidence="1">Catalyzes the phosphorylation of riboflavin to FMN followed by the adenylation of FMN to FAD.</text>
</comment>
<sequence length="317" mass="35557">MPILLHLKTYSNIADFPQTKGTVLTLGTFDGVHLGHTKILNKITEAAKIMGLESVVLTFHPHPRSVLQTDTPMYLLSCIEEKSHLIQKSGIDHLVIHPFDKAFSQLTAEAFVTDILVKKFNIKKIIIGYDHRFGKNRTANIEDLTRFGLEFGFDVVQITAEEVNAITISSTKIRKALEAGDCGVAQDYLGHPYTLSGTVVKGQQLGRTLGFPTANLQPCCEEKLIPKNGVYVVRVTWNNQSYSGVLNIGNRPTVSGTSRTIEVHLFDFSQEIYNAKLSLEFLTFLREEQRFDSLDALKNQIIKDKEQAMAYFQNLPK</sequence>
<dbReference type="AlphaFoldDB" id="A0A1M4WHC7"/>
<dbReference type="InterPro" id="IPR015864">
    <property type="entry name" value="FAD_synthase"/>
</dbReference>
<dbReference type="EC" id="2.7.7.2" evidence="15"/>
<dbReference type="Gene3D" id="2.40.30.30">
    <property type="entry name" value="Riboflavin kinase-like"/>
    <property type="match status" value="1"/>
</dbReference>
<dbReference type="RefSeq" id="WP_317044495.1">
    <property type="nucleotide sequence ID" value="NZ_FQVQ01000001.1"/>
</dbReference>
<evidence type="ECO:0000256" key="14">
    <source>
        <dbReference type="ARBA" id="ARBA00049494"/>
    </source>
</evidence>